<keyword evidence="13" id="KW-1185">Reference proteome</keyword>
<evidence type="ECO:0000256" key="7">
    <source>
        <dbReference type="ARBA" id="ARBA00022824"/>
    </source>
</evidence>
<keyword evidence="7 10" id="KW-0256">Endoplasmic reticulum</keyword>
<comment type="similarity">
    <text evidence="3 10">Belongs to the ALG6/ALG8 glucosyltransferase family.</text>
</comment>
<dbReference type="GO" id="GO:0005789">
    <property type="term" value="C:endoplasmic reticulum membrane"/>
    <property type="evidence" value="ECO:0007669"/>
    <property type="project" value="UniProtKB-SubCell"/>
</dbReference>
<keyword evidence="9 10" id="KW-0472">Membrane</keyword>
<gene>
    <name evidence="12" type="ORF">EEDITHA_LOCUS7773</name>
</gene>
<comment type="pathway">
    <text evidence="2 10">Protein modification; protein glycosylation.</text>
</comment>
<feature type="transmembrane region" description="Helical" evidence="10">
    <location>
        <begin position="121"/>
        <end position="139"/>
    </location>
</feature>
<evidence type="ECO:0000256" key="3">
    <source>
        <dbReference type="ARBA" id="ARBA00008715"/>
    </source>
</evidence>
<evidence type="ECO:0000313" key="13">
    <source>
        <dbReference type="Proteomes" id="UP001153954"/>
    </source>
</evidence>
<evidence type="ECO:0000256" key="9">
    <source>
        <dbReference type="ARBA" id="ARBA00023136"/>
    </source>
</evidence>
<dbReference type="GO" id="GO:0042283">
    <property type="term" value="F:dolichyl pyrophosphate Glc1Man9GlcNAc2 alpha-1,3-glucosyltransferase activity"/>
    <property type="evidence" value="ECO:0007669"/>
    <property type="project" value="TreeGrafter"/>
</dbReference>
<feature type="transmembrane region" description="Helical" evidence="10">
    <location>
        <begin position="407"/>
        <end position="424"/>
    </location>
</feature>
<evidence type="ECO:0000256" key="4">
    <source>
        <dbReference type="ARBA" id="ARBA00022676"/>
    </source>
</evidence>
<feature type="transmembrane region" description="Helical" evidence="10">
    <location>
        <begin position="217"/>
        <end position="236"/>
    </location>
</feature>
<dbReference type="InterPro" id="IPR004856">
    <property type="entry name" value="Glyco_trans_ALG6/ALG8"/>
</dbReference>
<keyword evidence="6 10" id="KW-0812">Transmembrane</keyword>
<dbReference type="Pfam" id="PF03155">
    <property type="entry name" value="Alg6_Alg8"/>
    <property type="match status" value="1"/>
</dbReference>
<dbReference type="PANTHER" id="PTHR12413">
    <property type="entry name" value="DOLICHYL GLYCOSYLTRANSFERASE"/>
    <property type="match status" value="1"/>
</dbReference>
<evidence type="ECO:0000256" key="5">
    <source>
        <dbReference type="ARBA" id="ARBA00022679"/>
    </source>
</evidence>
<feature type="region of interest" description="Disordered" evidence="11">
    <location>
        <begin position="491"/>
        <end position="517"/>
    </location>
</feature>
<dbReference type="EMBL" id="CAKOGL010000011">
    <property type="protein sequence ID" value="CAH2091962.1"/>
    <property type="molecule type" value="Genomic_DNA"/>
</dbReference>
<protein>
    <recommendedName>
        <fullName evidence="10">Alpha-1,3-glucosyltransferase</fullName>
        <ecNumber evidence="10">2.4.1.-</ecNumber>
    </recommendedName>
</protein>
<name>A0AAU9TZZ8_EUPED</name>
<evidence type="ECO:0000256" key="1">
    <source>
        <dbReference type="ARBA" id="ARBA00004477"/>
    </source>
</evidence>
<organism evidence="12 13">
    <name type="scientific">Euphydryas editha</name>
    <name type="common">Edith's checkerspot</name>
    <dbReference type="NCBI Taxonomy" id="104508"/>
    <lineage>
        <taxon>Eukaryota</taxon>
        <taxon>Metazoa</taxon>
        <taxon>Ecdysozoa</taxon>
        <taxon>Arthropoda</taxon>
        <taxon>Hexapoda</taxon>
        <taxon>Insecta</taxon>
        <taxon>Pterygota</taxon>
        <taxon>Neoptera</taxon>
        <taxon>Endopterygota</taxon>
        <taxon>Lepidoptera</taxon>
        <taxon>Glossata</taxon>
        <taxon>Ditrysia</taxon>
        <taxon>Papilionoidea</taxon>
        <taxon>Nymphalidae</taxon>
        <taxon>Nymphalinae</taxon>
        <taxon>Euphydryas</taxon>
    </lineage>
</organism>
<sequence length="541" mass="61579">MIVEISLIVTAVKFFFMPLYRSTDFEVHRNWLAVTHNLTIDKWYYDETSEWTLDYPPFFAWLEYSLSHIAKLFDPEIVKIENLNYDSDMTILFQRLSVIVLDFLYIYGAKSCSDLVSDGNLLVFILLVANPGLLMVDHIHFQYNGFLFGILLLSISNMITSNFIYSAFWFAVLLNFKHIFLYVAPVYVVYMLRAYCFTVSSNDGVHTPWYSFSLTNLIKLGLTVVSVFCLSFGPFIDQLPQVFSRLFPFKRGLSHAYWAPNFWALYNITDKILQKLCLRLGFHVATTEASMTGGLVQEYEHAVLPSITPTVTFLLTAASMIPALIKLWHLGADRGYRCLSFVRCLTLCATCAFMFGWHVHEKAILMILIPLSFLSVLGEIDGKLFVFITTIGHYSLFPLLYPKNLLSIKIFMLLTHIAIAFCYIPSLYDVSKKTGEDEYDVFGKHVAKQLRTLSTEQAILGQNEIQSVITKCRLCDLNAYSADTQASDDYTARRSTSTSTYMPLNSPASSVDTQSTDDSLNVISNDPDYINIIMINAFNNA</sequence>
<keyword evidence="5 10" id="KW-0808">Transferase</keyword>
<evidence type="ECO:0000313" key="12">
    <source>
        <dbReference type="EMBL" id="CAH2091962.1"/>
    </source>
</evidence>
<dbReference type="Proteomes" id="UP001153954">
    <property type="component" value="Unassembled WGS sequence"/>
</dbReference>
<feature type="transmembrane region" description="Helical" evidence="10">
    <location>
        <begin position="384"/>
        <end position="401"/>
    </location>
</feature>
<evidence type="ECO:0000256" key="6">
    <source>
        <dbReference type="ARBA" id="ARBA00022692"/>
    </source>
</evidence>
<comment type="subcellular location">
    <subcellularLocation>
        <location evidence="1 10">Endoplasmic reticulum membrane</location>
        <topology evidence="1 10">Multi-pass membrane protein</topology>
    </subcellularLocation>
</comment>
<evidence type="ECO:0000256" key="2">
    <source>
        <dbReference type="ARBA" id="ARBA00004922"/>
    </source>
</evidence>
<dbReference type="GO" id="GO:0006487">
    <property type="term" value="P:protein N-linked glycosylation"/>
    <property type="evidence" value="ECO:0007669"/>
    <property type="project" value="TreeGrafter"/>
</dbReference>
<dbReference type="AlphaFoldDB" id="A0AAU9TZZ8"/>
<evidence type="ECO:0000256" key="11">
    <source>
        <dbReference type="SAM" id="MobiDB-lite"/>
    </source>
</evidence>
<feature type="transmembrane region" description="Helical" evidence="10">
    <location>
        <begin position="307"/>
        <end position="328"/>
    </location>
</feature>
<accession>A0AAU9TZZ8</accession>
<evidence type="ECO:0000256" key="10">
    <source>
        <dbReference type="RuleBase" id="RU363110"/>
    </source>
</evidence>
<dbReference type="EC" id="2.4.1.-" evidence="10"/>
<comment type="caution">
    <text evidence="12">The sequence shown here is derived from an EMBL/GenBank/DDBJ whole genome shotgun (WGS) entry which is preliminary data.</text>
</comment>
<feature type="transmembrane region" description="Helical" evidence="10">
    <location>
        <begin position="179"/>
        <end position="196"/>
    </location>
</feature>
<evidence type="ECO:0000256" key="8">
    <source>
        <dbReference type="ARBA" id="ARBA00022989"/>
    </source>
</evidence>
<keyword evidence="4 10" id="KW-0328">Glycosyltransferase</keyword>
<reference evidence="12" key="1">
    <citation type="submission" date="2022-03" db="EMBL/GenBank/DDBJ databases">
        <authorList>
            <person name="Tunstrom K."/>
        </authorList>
    </citation>
    <scope>NUCLEOTIDE SEQUENCE</scope>
</reference>
<feature type="transmembrane region" description="Helical" evidence="10">
    <location>
        <begin position="92"/>
        <end position="109"/>
    </location>
</feature>
<feature type="transmembrane region" description="Helical" evidence="10">
    <location>
        <begin position="340"/>
        <end position="357"/>
    </location>
</feature>
<dbReference type="PANTHER" id="PTHR12413:SF2">
    <property type="entry name" value="DOLICHYL PYROPHOSPHATE GLC1MAN9GLCNAC2 ALPHA-1,3-GLUCOSYLTRANSFERASE-RELATED"/>
    <property type="match status" value="1"/>
</dbReference>
<keyword evidence="8 10" id="KW-1133">Transmembrane helix</keyword>
<feature type="transmembrane region" description="Helical" evidence="10">
    <location>
        <begin position="146"/>
        <end position="173"/>
    </location>
</feature>
<proteinExistence type="inferred from homology"/>
<feature type="compositionally biased region" description="Polar residues" evidence="11">
    <location>
        <begin position="502"/>
        <end position="517"/>
    </location>
</feature>
<feature type="compositionally biased region" description="Low complexity" evidence="11">
    <location>
        <begin position="491"/>
        <end position="501"/>
    </location>
</feature>
<feature type="transmembrane region" description="Helical" evidence="10">
    <location>
        <begin position="363"/>
        <end position="379"/>
    </location>
</feature>